<evidence type="ECO:0000313" key="11">
    <source>
        <dbReference type="Proteomes" id="UP000246278"/>
    </source>
</evidence>
<keyword evidence="3 7" id="KW-0479">Metal-binding</keyword>
<dbReference type="InterPro" id="IPR022988">
    <property type="entry name" value="Ni_resp_reg_NikR"/>
</dbReference>
<keyword evidence="11" id="KW-1185">Reference proteome</keyword>
<feature type="domain" description="Ribbon-helix-helix protein CopG" evidence="8">
    <location>
        <begin position="2"/>
        <end position="43"/>
    </location>
</feature>
<dbReference type="NCBIfam" id="NF002815">
    <property type="entry name" value="PRK02967.1"/>
    <property type="match status" value="1"/>
</dbReference>
<dbReference type="InterPro" id="IPR027271">
    <property type="entry name" value="Acetolactate_synth/TF_NikR_C"/>
</dbReference>
<dbReference type="NCBIfam" id="NF003381">
    <property type="entry name" value="PRK04460.1"/>
    <property type="match status" value="1"/>
</dbReference>
<evidence type="ECO:0000256" key="5">
    <source>
        <dbReference type="ARBA" id="ARBA00023125"/>
    </source>
</evidence>
<dbReference type="InterPro" id="IPR010985">
    <property type="entry name" value="Ribbon_hlx_hlx"/>
</dbReference>
<dbReference type="EMBL" id="PDNZ01000001">
    <property type="protein sequence ID" value="PWW83325.1"/>
    <property type="molecule type" value="Genomic_DNA"/>
</dbReference>
<dbReference type="RefSeq" id="WP_110022206.1">
    <property type="nucleotide sequence ID" value="NZ_PDNZ01000001.1"/>
</dbReference>
<keyword evidence="5 7" id="KW-0238">DNA-binding</keyword>
<dbReference type="SUPFAM" id="SSF47598">
    <property type="entry name" value="Ribbon-helix-helix"/>
    <property type="match status" value="1"/>
</dbReference>
<dbReference type="GO" id="GO:0003677">
    <property type="term" value="F:DNA binding"/>
    <property type="evidence" value="ECO:0007669"/>
    <property type="project" value="UniProtKB-KW"/>
</dbReference>
<dbReference type="GO" id="GO:0010045">
    <property type="term" value="P:response to nickel cation"/>
    <property type="evidence" value="ECO:0007669"/>
    <property type="project" value="InterPro"/>
</dbReference>
<feature type="binding site" evidence="7">
    <location>
        <position position="94"/>
    </location>
    <ligand>
        <name>Ni(2+)</name>
        <dbReference type="ChEBI" id="CHEBI:49786"/>
    </ligand>
</feature>
<evidence type="ECO:0000259" key="8">
    <source>
        <dbReference type="Pfam" id="PF01402"/>
    </source>
</evidence>
<keyword evidence="4 7" id="KW-0805">Transcription regulation</keyword>
<comment type="similarity">
    <text evidence="1 7">Belongs to the transcriptional regulatory CopG/NikR family.</text>
</comment>
<dbReference type="Gene3D" id="1.10.1220.10">
    <property type="entry name" value="Met repressor-like"/>
    <property type="match status" value="1"/>
</dbReference>
<keyword evidence="6 7" id="KW-0804">Transcription</keyword>
<comment type="cofactor">
    <cofactor evidence="7">
        <name>Ni(2+)</name>
        <dbReference type="ChEBI" id="CHEBI:49786"/>
    </cofactor>
    <text evidence="7">Binds 1 nickel ion per subunit.</text>
</comment>
<dbReference type="OrthoDB" id="9806294at2"/>
<evidence type="ECO:0000256" key="6">
    <source>
        <dbReference type="ARBA" id="ARBA00023163"/>
    </source>
</evidence>
<dbReference type="InterPro" id="IPR014864">
    <property type="entry name" value="TF_NikR_Ni-bd_C"/>
</dbReference>
<dbReference type="InterPro" id="IPR045865">
    <property type="entry name" value="ACT-like_dom_sf"/>
</dbReference>
<dbReference type="GO" id="GO:0003700">
    <property type="term" value="F:DNA-binding transcription factor activity"/>
    <property type="evidence" value="ECO:0007669"/>
    <property type="project" value="UniProtKB-UniRule"/>
</dbReference>
<sequence>MKRFGVSLEDELLDELDKLVETHAFPNRSRAIRFLIHKHLTEEQWKSNQEVSGCLVIVYDHHKPNLQNKLTTIQHNYHHLVLCSQHVHLDHSHCMETITLKGKARELQEIADKLIAVKGIIHGELVMSVIGEGNSRISQKSRLKSHEATTEAT</sequence>
<organism evidence="10 11">
    <name type="scientific">Prosthecochloris marina</name>
    <dbReference type="NCBI Taxonomy" id="2017681"/>
    <lineage>
        <taxon>Bacteria</taxon>
        <taxon>Pseudomonadati</taxon>
        <taxon>Chlorobiota</taxon>
        <taxon>Chlorobiia</taxon>
        <taxon>Chlorobiales</taxon>
        <taxon>Chlorobiaceae</taxon>
        <taxon>Prosthecochloris</taxon>
    </lineage>
</organism>
<dbReference type="HAMAP" id="MF_00476">
    <property type="entry name" value="NikR"/>
    <property type="match status" value="1"/>
</dbReference>
<dbReference type="PANTHER" id="PTHR34719">
    <property type="entry name" value="NICKEL-RESPONSIVE REGULATOR"/>
    <property type="match status" value="1"/>
</dbReference>
<protein>
    <recommendedName>
        <fullName evidence="7">Putative nickel-responsive regulator</fullName>
    </recommendedName>
</protein>
<dbReference type="AlphaFoldDB" id="A0A317T9Q9"/>
<dbReference type="PANTHER" id="PTHR34719:SF2">
    <property type="entry name" value="NICKEL-RESPONSIVE REGULATOR"/>
    <property type="match status" value="1"/>
</dbReference>
<dbReference type="InterPro" id="IPR050192">
    <property type="entry name" value="CopG/NikR_regulator"/>
</dbReference>
<feature type="binding site" evidence="7">
    <location>
        <position position="75"/>
    </location>
    <ligand>
        <name>Ni(2+)</name>
        <dbReference type="ChEBI" id="CHEBI:49786"/>
    </ligand>
</feature>
<accession>A0A317T9Q9</accession>
<evidence type="ECO:0000256" key="7">
    <source>
        <dbReference type="HAMAP-Rule" id="MF_00476"/>
    </source>
</evidence>
<keyword evidence="2 7" id="KW-0533">Nickel</keyword>
<dbReference type="SUPFAM" id="SSF55021">
    <property type="entry name" value="ACT-like"/>
    <property type="match status" value="1"/>
</dbReference>
<name>A0A317T9Q9_9CHLB</name>
<feature type="domain" description="Transcription factor NikR nickel binding C-terminal" evidence="9">
    <location>
        <begin position="53"/>
        <end position="127"/>
    </location>
</feature>
<evidence type="ECO:0000256" key="3">
    <source>
        <dbReference type="ARBA" id="ARBA00022723"/>
    </source>
</evidence>
<comment type="caution">
    <text evidence="10">The sequence shown here is derived from an EMBL/GenBank/DDBJ whole genome shotgun (WGS) entry which is preliminary data.</text>
</comment>
<dbReference type="Gene3D" id="3.30.70.1150">
    <property type="entry name" value="ACT-like. Chain A, domain 2"/>
    <property type="match status" value="1"/>
</dbReference>
<reference evidence="11" key="1">
    <citation type="submission" date="2017-10" db="EMBL/GenBank/DDBJ databases">
        <authorList>
            <person name="Gaisin V.A."/>
            <person name="Rysina M.S."/>
            <person name="Grouzdev D.S."/>
        </authorList>
    </citation>
    <scope>NUCLEOTIDE SEQUENCE [LARGE SCALE GENOMIC DNA]</scope>
    <source>
        <strain evidence="11">V1</strain>
    </source>
</reference>
<dbReference type="InterPro" id="IPR013321">
    <property type="entry name" value="Arc_rbn_hlx_hlx"/>
</dbReference>
<evidence type="ECO:0000256" key="2">
    <source>
        <dbReference type="ARBA" id="ARBA00022596"/>
    </source>
</evidence>
<feature type="binding site" evidence="7">
    <location>
        <position position="88"/>
    </location>
    <ligand>
        <name>Ni(2+)</name>
        <dbReference type="ChEBI" id="CHEBI:49786"/>
    </ligand>
</feature>
<dbReference type="InterPro" id="IPR002145">
    <property type="entry name" value="CopG"/>
</dbReference>
<evidence type="ECO:0000256" key="1">
    <source>
        <dbReference type="ARBA" id="ARBA00008478"/>
    </source>
</evidence>
<gene>
    <name evidence="10" type="ORF">CR164_01875</name>
</gene>
<evidence type="ECO:0000259" key="9">
    <source>
        <dbReference type="Pfam" id="PF08753"/>
    </source>
</evidence>
<feature type="binding site" evidence="7">
    <location>
        <position position="86"/>
    </location>
    <ligand>
        <name>Ni(2+)</name>
        <dbReference type="ChEBI" id="CHEBI:49786"/>
    </ligand>
</feature>
<dbReference type="GO" id="GO:0016151">
    <property type="term" value="F:nickel cation binding"/>
    <property type="evidence" value="ECO:0007669"/>
    <property type="project" value="UniProtKB-UniRule"/>
</dbReference>
<dbReference type="Pfam" id="PF08753">
    <property type="entry name" value="NikR_C"/>
    <property type="match status" value="1"/>
</dbReference>
<dbReference type="Pfam" id="PF01402">
    <property type="entry name" value="RHH_1"/>
    <property type="match status" value="1"/>
</dbReference>
<dbReference type="Proteomes" id="UP000246278">
    <property type="component" value="Unassembled WGS sequence"/>
</dbReference>
<comment type="function">
    <text evidence="7">Transcriptional regulator.</text>
</comment>
<evidence type="ECO:0000256" key="4">
    <source>
        <dbReference type="ARBA" id="ARBA00023015"/>
    </source>
</evidence>
<dbReference type="NCBIfam" id="NF002169">
    <property type="entry name" value="PRK01002.1"/>
    <property type="match status" value="1"/>
</dbReference>
<proteinExistence type="inferred from homology"/>
<evidence type="ECO:0000313" key="10">
    <source>
        <dbReference type="EMBL" id="PWW83325.1"/>
    </source>
</evidence>